<dbReference type="Proteomes" id="UP000663874">
    <property type="component" value="Unassembled WGS sequence"/>
</dbReference>
<protein>
    <submittedName>
        <fullName evidence="2">Uncharacterized protein</fullName>
    </submittedName>
</protein>
<name>A0A818TTG6_9BILA</name>
<dbReference type="SUPFAM" id="SSF49899">
    <property type="entry name" value="Concanavalin A-like lectins/glucanases"/>
    <property type="match status" value="2"/>
</dbReference>
<evidence type="ECO:0000313" key="2">
    <source>
        <dbReference type="EMBL" id="CAF3689348.1"/>
    </source>
</evidence>
<dbReference type="EMBL" id="CAJNOU010003128">
    <property type="protein sequence ID" value="CAF1372602.1"/>
    <property type="molecule type" value="Genomic_DNA"/>
</dbReference>
<organism evidence="2 3">
    <name type="scientific">Rotaria sordida</name>
    <dbReference type="NCBI Taxonomy" id="392033"/>
    <lineage>
        <taxon>Eukaryota</taxon>
        <taxon>Metazoa</taxon>
        <taxon>Spiralia</taxon>
        <taxon>Gnathifera</taxon>
        <taxon>Rotifera</taxon>
        <taxon>Eurotatoria</taxon>
        <taxon>Bdelloidea</taxon>
        <taxon>Philodinida</taxon>
        <taxon>Philodinidae</taxon>
        <taxon>Rotaria</taxon>
    </lineage>
</organism>
<dbReference type="EMBL" id="CAJOBE010000828">
    <property type="protein sequence ID" value="CAF3689348.1"/>
    <property type="molecule type" value="Genomic_DNA"/>
</dbReference>
<sequence>MTQKVWLDGNLDGSHSSSDYNGLWGITTIGATFELGSATAFNGDIDNVRYESRAKNSTEIQNDATLQVYYSFDSSSLTDGGPNGINGTAYSGSLSTTNGRVNQAIQFNSGPYISYSYHSFYFLGVSGQSYTMALWAKPTGSYRSQTLVFVGIGGSWCVHFLVCTSSGQLNAVGWMGSSNVIANDPILTLNTWTHIGYTYSSTNGIRLYINGNLYSSSGAFTFSALGSPVPIIIGGD</sequence>
<dbReference type="Proteomes" id="UP000663889">
    <property type="component" value="Unassembled WGS sequence"/>
</dbReference>
<evidence type="ECO:0000313" key="1">
    <source>
        <dbReference type="EMBL" id="CAF1372602.1"/>
    </source>
</evidence>
<evidence type="ECO:0000313" key="3">
    <source>
        <dbReference type="Proteomes" id="UP000663874"/>
    </source>
</evidence>
<dbReference type="Gene3D" id="2.60.120.200">
    <property type="match status" value="2"/>
</dbReference>
<reference evidence="2" key="1">
    <citation type="submission" date="2021-02" db="EMBL/GenBank/DDBJ databases">
        <authorList>
            <person name="Nowell W R."/>
        </authorList>
    </citation>
    <scope>NUCLEOTIDE SEQUENCE</scope>
</reference>
<gene>
    <name evidence="2" type="ORF">FNK824_LOCUS8397</name>
    <name evidence="1" type="ORF">SEV965_LOCUS29977</name>
</gene>
<dbReference type="Pfam" id="PF13385">
    <property type="entry name" value="Laminin_G_3"/>
    <property type="match status" value="1"/>
</dbReference>
<dbReference type="AlphaFoldDB" id="A0A818TTG6"/>
<proteinExistence type="predicted"/>
<accession>A0A818TTG6</accession>
<dbReference type="InterPro" id="IPR013320">
    <property type="entry name" value="ConA-like_dom_sf"/>
</dbReference>
<comment type="caution">
    <text evidence="2">The sequence shown here is derived from an EMBL/GenBank/DDBJ whole genome shotgun (WGS) entry which is preliminary data.</text>
</comment>